<reference evidence="12" key="1">
    <citation type="submission" date="2009-01" db="EMBL/GenBank/DDBJ databases">
        <title>Complete sequence of Anaeromyxobacter dehalogenans 2CP-1.</title>
        <authorList>
            <consortium name="US DOE Joint Genome Institute"/>
            <person name="Lucas S."/>
            <person name="Copeland A."/>
            <person name="Lapidus A."/>
            <person name="Glavina del Rio T."/>
            <person name="Dalin E."/>
            <person name="Tice H."/>
            <person name="Bruce D."/>
            <person name="Goodwin L."/>
            <person name="Pitluck S."/>
            <person name="Saunders E."/>
            <person name="Brettin T."/>
            <person name="Detter J.C."/>
            <person name="Han C."/>
            <person name="Larimer F."/>
            <person name="Land M."/>
            <person name="Hauser L."/>
            <person name="Kyrpides N."/>
            <person name="Ovchinnikova G."/>
            <person name="Beliaev A.S."/>
            <person name="Richardson P."/>
        </authorList>
    </citation>
    <scope>NUCLEOTIDE SEQUENCE</scope>
    <source>
        <strain evidence="12">2CP-1</strain>
    </source>
</reference>
<keyword evidence="7" id="KW-0238">DNA-binding</keyword>
<dbReference type="Gene3D" id="3.40.50.150">
    <property type="entry name" value="Vaccinia Virus protein VP39"/>
    <property type="match status" value="1"/>
</dbReference>
<evidence type="ECO:0000256" key="3">
    <source>
        <dbReference type="ARBA" id="ARBA00022603"/>
    </source>
</evidence>
<dbReference type="InterPro" id="IPR023135">
    <property type="entry name" value="N6_DNA_MeTrfase_TaqI_C"/>
</dbReference>
<dbReference type="Pfam" id="PF07669">
    <property type="entry name" value="Eco57I"/>
    <property type="match status" value="1"/>
</dbReference>
<dbReference type="Gene3D" id="3.90.220.10">
    <property type="entry name" value="Adenine-n6-DNA-methyltransferase Taqi, Chain A, domain 2"/>
    <property type="match status" value="1"/>
</dbReference>
<evidence type="ECO:0000256" key="7">
    <source>
        <dbReference type="ARBA" id="ARBA00023125"/>
    </source>
</evidence>
<dbReference type="InterPro" id="IPR050953">
    <property type="entry name" value="N4_N6_ade-DNA_methylase"/>
</dbReference>
<dbReference type="EMBL" id="CP001359">
    <property type="protein sequence ID" value="ACL66390.1"/>
    <property type="molecule type" value="Genomic_DNA"/>
</dbReference>
<keyword evidence="13" id="KW-1185">Reference proteome</keyword>
<dbReference type="HOGENOM" id="CLU_002539_2_1_7"/>
<keyword evidence="5" id="KW-0949">S-adenosyl-L-methionine</keyword>
<dbReference type="KEGG" id="acp:A2cp1_3055"/>
<evidence type="ECO:0000256" key="8">
    <source>
        <dbReference type="ARBA" id="ARBA00047942"/>
    </source>
</evidence>
<dbReference type="GO" id="GO:0003677">
    <property type="term" value="F:DNA binding"/>
    <property type="evidence" value="ECO:0007669"/>
    <property type="project" value="UniProtKB-KW"/>
</dbReference>
<keyword evidence="6" id="KW-0680">Restriction system</keyword>
<evidence type="ECO:0000259" key="10">
    <source>
        <dbReference type="Pfam" id="PF07669"/>
    </source>
</evidence>
<dbReference type="PRINTS" id="PR00507">
    <property type="entry name" value="N12N6MTFRASE"/>
</dbReference>
<keyword evidence="4" id="KW-0808">Transferase</keyword>
<dbReference type="AlphaFoldDB" id="B8JFL3"/>
<feature type="domain" description="TaqI-like C-terminal specificity" evidence="11">
    <location>
        <begin position="738"/>
        <end position="853"/>
    </location>
</feature>
<feature type="region of interest" description="Disordered" evidence="9">
    <location>
        <begin position="926"/>
        <end position="950"/>
    </location>
</feature>
<evidence type="ECO:0000256" key="5">
    <source>
        <dbReference type="ARBA" id="ARBA00022691"/>
    </source>
</evidence>
<gene>
    <name evidence="12" type="ordered locus">A2cp1_3055</name>
</gene>
<dbReference type="InterPro" id="IPR025931">
    <property type="entry name" value="TaqI_C"/>
</dbReference>
<evidence type="ECO:0000313" key="12">
    <source>
        <dbReference type="EMBL" id="ACL66390.1"/>
    </source>
</evidence>
<evidence type="ECO:0000256" key="4">
    <source>
        <dbReference type="ARBA" id="ARBA00022679"/>
    </source>
</evidence>
<evidence type="ECO:0000256" key="6">
    <source>
        <dbReference type="ARBA" id="ARBA00022747"/>
    </source>
</evidence>
<dbReference type="Proteomes" id="UP000007089">
    <property type="component" value="Chromosome"/>
</dbReference>
<accession>B8JFL3</accession>
<dbReference type="GO" id="GO:0009307">
    <property type="term" value="P:DNA restriction-modification system"/>
    <property type="evidence" value="ECO:0007669"/>
    <property type="project" value="UniProtKB-KW"/>
</dbReference>
<dbReference type="Pfam" id="PF12950">
    <property type="entry name" value="TaqI_C"/>
    <property type="match status" value="1"/>
</dbReference>
<evidence type="ECO:0000256" key="9">
    <source>
        <dbReference type="SAM" id="MobiDB-lite"/>
    </source>
</evidence>
<proteinExistence type="inferred from homology"/>
<dbReference type="GO" id="GO:0009007">
    <property type="term" value="F:site-specific DNA-methyltransferase (adenine-specific) activity"/>
    <property type="evidence" value="ECO:0007669"/>
    <property type="project" value="UniProtKB-EC"/>
</dbReference>
<feature type="compositionally biased region" description="Polar residues" evidence="9">
    <location>
        <begin position="926"/>
        <end position="944"/>
    </location>
</feature>
<name>B8JFL3_ANAD2</name>
<dbReference type="EC" id="2.1.1.72" evidence="2"/>
<dbReference type="PROSITE" id="PS00092">
    <property type="entry name" value="N6_MTASE"/>
    <property type="match status" value="1"/>
</dbReference>
<dbReference type="SUPFAM" id="SSF53335">
    <property type="entry name" value="S-adenosyl-L-methionine-dependent methyltransferases"/>
    <property type="match status" value="1"/>
</dbReference>
<evidence type="ECO:0000256" key="1">
    <source>
        <dbReference type="ARBA" id="ARBA00006594"/>
    </source>
</evidence>
<dbReference type="PANTHER" id="PTHR33841:SF5">
    <property type="entry name" value="DNA METHYLASE (MODIFICATION METHYLASE) (METHYLTRANSFERASE)-RELATED"/>
    <property type="match status" value="1"/>
</dbReference>
<evidence type="ECO:0000259" key="11">
    <source>
        <dbReference type="Pfam" id="PF12950"/>
    </source>
</evidence>
<comment type="similarity">
    <text evidence="1">Belongs to the N(4)/N(6)-methyltransferase family.</text>
</comment>
<dbReference type="InterPro" id="IPR029063">
    <property type="entry name" value="SAM-dependent_MTases_sf"/>
</dbReference>
<dbReference type="REBASE" id="19917">
    <property type="entry name" value="Ade2CPORF3055P"/>
</dbReference>
<keyword evidence="3" id="KW-0489">Methyltransferase</keyword>
<dbReference type="GO" id="GO:0032259">
    <property type="term" value="P:methylation"/>
    <property type="evidence" value="ECO:0007669"/>
    <property type="project" value="UniProtKB-KW"/>
</dbReference>
<protein>
    <recommendedName>
        <fullName evidence="2">site-specific DNA-methyltransferase (adenine-specific)</fullName>
        <ecNumber evidence="2">2.1.1.72</ecNumber>
    </recommendedName>
</protein>
<dbReference type="InterPro" id="IPR002052">
    <property type="entry name" value="DNA_methylase_N6_adenine_CS"/>
</dbReference>
<sequence>MAAPSEVLSLTHRFEMQRHAYSASEYNETQLRREFLDPFFAALGWDVANRSGCAEAYKDVVHEPTLRIGASVRAPDYCFRIGGTRKFFVEAKKPSVDLASDPGPAFQLRRYAWSATLPLSILTDFQEFAVYDTRIRPHPSDRASTARVLYMRYPEYSQRWDELEGLFSRTAVLRGAFDAFAGSSPRKKGTARVDESFLDELNVWRELLAKDLASGSPRMTEAMLNDAVQLTLNRLLFLRIAEDRGMEQYGTLREATHSGDAGRNMAKLFGRAHNKYNSGLFVPGRASCRTRIPERAVKSIVGRMYYPQSPYEFSVMPLDVLGHAYEQFLGKHLRLTPTRRVRIEEKPLVRKAGGVFYTPDVVVAFIIRVVFAGALDGRTTSRPLRILDPACGSGSFLTSAFDALLRNRSGAPGAAPSRTAGIEDTSSSPLGVSEKKRLLTTHLYGVDIDPHAVEVAKLSLLLRVVDGESGASLKAAYDSSNEKALPDLSPNIKCGNSLVASDYFGLRLTASAEETCSVNAFDWQTAFPDVFQGEDPGFDVIVANPPYVSLQSGFLAPALLEYLQSHYESFDGIADLFAMFVERALGLLSEHGVCGMIVPTTLLMNRSFQRLRKLLLKKATLTHVIDLGDGVFRDAVVPTCIIVFRKGLATASSVELGRNVRALAANDYDRRLVSQDVLARAKDFAINVAGDGRAEALASRLQQTCVLLESLLNVKEGIKTGDDDRFLSDRPFVRDSFPVLKGRDIERYAADPIRFIHYDRERLDRPQTPEHFLVPEKLLIRRVGERLVATYDDQQLFCVHTLYTVRPKSPGVRLKMLLGFLNSRLMTLLFRTANPQKGKVFPEVRIFSLNALPFPANVEPELASDIEQHVDALLACAAEHSRTSTPQQHDAMSSRFATIDSRLEKLVWRAYGLTLDEEALLACTSCSSDDTPSPAHGSSRTRNAVSAVVH</sequence>
<evidence type="ECO:0000256" key="2">
    <source>
        <dbReference type="ARBA" id="ARBA00011900"/>
    </source>
</evidence>
<evidence type="ECO:0000313" key="13">
    <source>
        <dbReference type="Proteomes" id="UP000007089"/>
    </source>
</evidence>
<feature type="domain" description="Type II methyltransferase M.TaqI-like" evidence="10">
    <location>
        <begin position="442"/>
        <end position="632"/>
    </location>
</feature>
<dbReference type="InterPro" id="IPR011639">
    <property type="entry name" value="MethylTrfase_TaqI-like_dom"/>
</dbReference>
<organism evidence="12 13">
    <name type="scientific">Anaeromyxobacter dehalogenans (strain ATCC BAA-258 / DSM 21875 / 2CP-1)</name>
    <dbReference type="NCBI Taxonomy" id="455488"/>
    <lineage>
        <taxon>Bacteria</taxon>
        <taxon>Pseudomonadati</taxon>
        <taxon>Myxococcota</taxon>
        <taxon>Myxococcia</taxon>
        <taxon>Myxococcales</taxon>
        <taxon>Cystobacterineae</taxon>
        <taxon>Anaeromyxobacteraceae</taxon>
        <taxon>Anaeromyxobacter</taxon>
    </lineage>
</organism>
<dbReference type="PANTHER" id="PTHR33841">
    <property type="entry name" value="DNA METHYLTRANSFERASE YEEA-RELATED"/>
    <property type="match status" value="1"/>
</dbReference>
<comment type="catalytic activity">
    <reaction evidence="8">
        <text>a 2'-deoxyadenosine in DNA + S-adenosyl-L-methionine = an N(6)-methyl-2'-deoxyadenosine in DNA + S-adenosyl-L-homocysteine + H(+)</text>
        <dbReference type="Rhea" id="RHEA:15197"/>
        <dbReference type="Rhea" id="RHEA-COMP:12418"/>
        <dbReference type="Rhea" id="RHEA-COMP:12419"/>
        <dbReference type="ChEBI" id="CHEBI:15378"/>
        <dbReference type="ChEBI" id="CHEBI:57856"/>
        <dbReference type="ChEBI" id="CHEBI:59789"/>
        <dbReference type="ChEBI" id="CHEBI:90615"/>
        <dbReference type="ChEBI" id="CHEBI:90616"/>
        <dbReference type="EC" id="2.1.1.72"/>
    </reaction>
</comment>